<dbReference type="InterPro" id="IPR001841">
    <property type="entry name" value="Znf_RING"/>
</dbReference>
<reference evidence="6" key="3">
    <citation type="submission" date="2025-09" db="UniProtKB">
        <authorList>
            <consortium name="Ensembl"/>
        </authorList>
    </citation>
    <scope>IDENTIFICATION</scope>
</reference>
<dbReference type="Proteomes" id="UP000694400">
    <property type="component" value="Chromosome 12"/>
</dbReference>
<evidence type="ECO:0000256" key="1">
    <source>
        <dbReference type="ARBA" id="ARBA00022723"/>
    </source>
</evidence>
<organism evidence="6 7">
    <name type="scientific">Anas platyrhynchos</name>
    <name type="common">Mallard</name>
    <name type="synonym">Anas boschas</name>
    <dbReference type="NCBI Taxonomy" id="8839"/>
    <lineage>
        <taxon>Eukaryota</taxon>
        <taxon>Metazoa</taxon>
        <taxon>Chordata</taxon>
        <taxon>Craniata</taxon>
        <taxon>Vertebrata</taxon>
        <taxon>Euteleostomi</taxon>
        <taxon>Archelosauria</taxon>
        <taxon>Archosauria</taxon>
        <taxon>Dinosauria</taxon>
        <taxon>Saurischia</taxon>
        <taxon>Theropoda</taxon>
        <taxon>Coelurosauria</taxon>
        <taxon>Aves</taxon>
        <taxon>Neognathae</taxon>
        <taxon>Galloanserae</taxon>
        <taxon>Anseriformes</taxon>
        <taxon>Anatidae</taxon>
        <taxon>Anatinae</taxon>
        <taxon>Anas</taxon>
    </lineage>
</organism>
<dbReference type="AlphaFoldDB" id="A0A8B9TND7"/>
<dbReference type="GO" id="GO:0008270">
    <property type="term" value="F:zinc ion binding"/>
    <property type="evidence" value="ECO:0007669"/>
    <property type="project" value="UniProtKB-KW"/>
</dbReference>
<evidence type="ECO:0000313" key="7">
    <source>
        <dbReference type="Proteomes" id="UP000694400"/>
    </source>
</evidence>
<dbReference type="PROSITE" id="PS00518">
    <property type="entry name" value="ZF_RING_1"/>
    <property type="match status" value="1"/>
</dbReference>
<name>A0A8B9TND7_ANAPL</name>
<reference evidence="6" key="1">
    <citation type="submission" date="2019-08" db="EMBL/GenBank/DDBJ databases">
        <title>Three high-quality genomes provides insights into domestication of ducks.</title>
        <authorList>
            <person name="Hou Z.C."/>
            <person name="Zhu F."/>
            <person name="Yin Z.T."/>
            <person name="Zhang F."/>
        </authorList>
    </citation>
    <scope>NUCLEOTIDE SEQUENCE [LARGE SCALE GENOMIC DNA]</scope>
</reference>
<evidence type="ECO:0000256" key="3">
    <source>
        <dbReference type="ARBA" id="ARBA00022833"/>
    </source>
</evidence>
<feature type="domain" description="RING-type" evidence="5">
    <location>
        <begin position="54"/>
        <end position="93"/>
    </location>
</feature>
<dbReference type="SMART" id="SM00184">
    <property type="entry name" value="RING"/>
    <property type="match status" value="1"/>
</dbReference>
<protein>
    <recommendedName>
        <fullName evidence="5">RING-type domain-containing protein</fullName>
    </recommendedName>
</protein>
<accession>A0A8B9TND7</accession>
<proteinExistence type="predicted"/>
<dbReference type="Pfam" id="PF13445">
    <property type="entry name" value="zf-RING_UBOX"/>
    <property type="match status" value="1"/>
</dbReference>
<dbReference type="InterPro" id="IPR017907">
    <property type="entry name" value="Znf_RING_CS"/>
</dbReference>
<dbReference type="SUPFAM" id="SSF57850">
    <property type="entry name" value="RING/U-box"/>
    <property type="match status" value="1"/>
</dbReference>
<keyword evidence="3" id="KW-0862">Zinc</keyword>
<dbReference type="Ensembl" id="ENSAPLT00020025001.1">
    <property type="protein sequence ID" value="ENSAPLP00020023160.1"/>
    <property type="gene ID" value="ENSAPLG00020016094.1"/>
</dbReference>
<dbReference type="Gene3D" id="3.30.40.10">
    <property type="entry name" value="Zinc/RING finger domain, C3HC4 (zinc finger)"/>
    <property type="match status" value="1"/>
</dbReference>
<dbReference type="PROSITE" id="PS50089">
    <property type="entry name" value="ZF_RING_2"/>
    <property type="match status" value="1"/>
</dbReference>
<dbReference type="InterPro" id="IPR013083">
    <property type="entry name" value="Znf_RING/FYVE/PHD"/>
</dbReference>
<evidence type="ECO:0000313" key="6">
    <source>
        <dbReference type="Ensembl" id="ENSAPLP00020023160.1"/>
    </source>
</evidence>
<keyword evidence="2 4" id="KW-0863">Zinc-finger</keyword>
<evidence type="ECO:0000256" key="2">
    <source>
        <dbReference type="ARBA" id="ARBA00022771"/>
    </source>
</evidence>
<reference evidence="6" key="2">
    <citation type="submission" date="2025-08" db="UniProtKB">
        <authorList>
            <consortium name="Ensembl"/>
        </authorList>
    </citation>
    <scope>IDENTIFICATION</scope>
</reference>
<evidence type="ECO:0000259" key="5">
    <source>
        <dbReference type="PROSITE" id="PS50089"/>
    </source>
</evidence>
<sequence>PGQDPSLADMAPVSVEQPSHLSLVPHPSGDVCQCCHQGHPETLPDEEAPGDETCPICLGQLSDASRMHPCGHCFCRQCIQPWATQRFTCPMCHGRIEAIERLEPRAQRDASTRQRLERNMGMA</sequence>
<keyword evidence="1" id="KW-0479">Metal-binding</keyword>
<dbReference type="InterPro" id="IPR027370">
    <property type="entry name" value="Znf-RING_euk"/>
</dbReference>
<evidence type="ECO:0000256" key="4">
    <source>
        <dbReference type="PROSITE-ProRule" id="PRU00175"/>
    </source>
</evidence>